<proteinExistence type="predicted"/>
<reference evidence="2 3" key="1">
    <citation type="submission" date="2023-05" db="EMBL/GenBank/DDBJ databases">
        <title>A 100% complete, gapless, phased diploid assembly of the Scenedesmus obliquus UTEX 3031 genome.</title>
        <authorList>
            <person name="Biondi T.C."/>
            <person name="Hanschen E.R."/>
            <person name="Kwon T."/>
            <person name="Eng W."/>
            <person name="Kruse C.P.S."/>
            <person name="Koehler S.I."/>
            <person name="Kunde Y."/>
            <person name="Gleasner C.D."/>
            <person name="You Mak K.T."/>
            <person name="Polle J."/>
            <person name="Hovde B.T."/>
            <person name="Starkenburg S.R."/>
        </authorList>
    </citation>
    <scope>NUCLEOTIDE SEQUENCE [LARGE SCALE GENOMIC DNA]</scope>
    <source>
        <strain evidence="2 3">DOE0152z</strain>
    </source>
</reference>
<keyword evidence="3" id="KW-1185">Reference proteome</keyword>
<accession>A0ABY8UMH1</accession>
<feature type="compositionally biased region" description="Low complexity" evidence="1">
    <location>
        <begin position="20"/>
        <end position="29"/>
    </location>
</feature>
<dbReference type="EMBL" id="CP126222">
    <property type="protein sequence ID" value="WIA22661.1"/>
    <property type="molecule type" value="Genomic_DNA"/>
</dbReference>
<gene>
    <name evidence="2" type="ORF">OEZ85_001074</name>
</gene>
<sequence length="138" mass="15236">MRCDVSCMLQFSTAATTLQISSSTPSTTSGVPGNHQQQQQQQQQQRQQQYSSTAVSDECTQSAPSWQAAARKEVCISTKDNCQLHYRRCLNYDDICSALGCRGPPTTPAALNTITTRADITWGGCKFVRRQPVHCFSL</sequence>
<name>A0ABY8UMH1_TETOB</name>
<feature type="region of interest" description="Disordered" evidence="1">
    <location>
        <begin position="20"/>
        <end position="51"/>
    </location>
</feature>
<evidence type="ECO:0000313" key="2">
    <source>
        <dbReference type="EMBL" id="WIA22661.1"/>
    </source>
</evidence>
<protein>
    <submittedName>
        <fullName evidence="2">Uncharacterized protein</fullName>
    </submittedName>
</protein>
<dbReference type="Proteomes" id="UP001244341">
    <property type="component" value="Chromosome 15b"/>
</dbReference>
<organism evidence="2 3">
    <name type="scientific">Tetradesmus obliquus</name>
    <name type="common">Green alga</name>
    <name type="synonym">Acutodesmus obliquus</name>
    <dbReference type="NCBI Taxonomy" id="3088"/>
    <lineage>
        <taxon>Eukaryota</taxon>
        <taxon>Viridiplantae</taxon>
        <taxon>Chlorophyta</taxon>
        <taxon>core chlorophytes</taxon>
        <taxon>Chlorophyceae</taxon>
        <taxon>CS clade</taxon>
        <taxon>Sphaeropleales</taxon>
        <taxon>Scenedesmaceae</taxon>
        <taxon>Tetradesmus</taxon>
    </lineage>
</organism>
<evidence type="ECO:0000313" key="3">
    <source>
        <dbReference type="Proteomes" id="UP001244341"/>
    </source>
</evidence>
<evidence type="ECO:0000256" key="1">
    <source>
        <dbReference type="SAM" id="MobiDB-lite"/>
    </source>
</evidence>
<feature type="compositionally biased region" description="Low complexity" evidence="1">
    <location>
        <begin position="36"/>
        <end position="49"/>
    </location>
</feature>